<dbReference type="PROSITE" id="PS50931">
    <property type="entry name" value="HTH_LYSR"/>
    <property type="match status" value="1"/>
</dbReference>
<dbReference type="Pfam" id="PF00126">
    <property type="entry name" value="HTH_1"/>
    <property type="match status" value="1"/>
</dbReference>
<evidence type="ECO:0000313" key="6">
    <source>
        <dbReference type="EMBL" id="SAK86405.1"/>
    </source>
</evidence>
<evidence type="ECO:0000256" key="2">
    <source>
        <dbReference type="ARBA" id="ARBA00023015"/>
    </source>
</evidence>
<comment type="caution">
    <text evidence="6">The sequence shown here is derived from an EMBL/GenBank/DDBJ whole genome shotgun (WGS) entry which is preliminary data.</text>
</comment>
<dbReference type="Pfam" id="PF03466">
    <property type="entry name" value="LysR_substrate"/>
    <property type="match status" value="1"/>
</dbReference>
<name>A0A158CVM4_9BURK</name>
<evidence type="ECO:0000259" key="5">
    <source>
        <dbReference type="PROSITE" id="PS50931"/>
    </source>
</evidence>
<evidence type="ECO:0000256" key="3">
    <source>
        <dbReference type="ARBA" id="ARBA00023125"/>
    </source>
</evidence>
<dbReference type="InterPro" id="IPR037402">
    <property type="entry name" value="YidZ_PBP2"/>
</dbReference>
<keyword evidence="7" id="KW-1185">Reference proteome</keyword>
<comment type="similarity">
    <text evidence="1">Belongs to the LysR transcriptional regulatory family.</text>
</comment>
<gene>
    <name evidence="6" type="ORF">AWB79_06064</name>
</gene>
<dbReference type="InterPro" id="IPR036388">
    <property type="entry name" value="WH-like_DNA-bd_sf"/>
</dbReference>
<evidence type="ECO:0000256" key="4">
    <source>
        <dbReference type="ARBA" id="ARBA00023163"/>
    </source>
</evidence>
<dbReference type="STRING" id="1777140.AWB79_06064"/>
<dbReference type="Proteomes" id="UP000054851">
    <property type="component" value="Unassembled WGS sequence"/>
</dbReference>
<protein>
    <submittedName>
        <fullName evidence="6">LysR family transcriptional regulator</fullName>
    </submittedName>
</protein>
<evidence type="ECO:0000313" key="7">
    <source>
        <dbReference type="Proteomes" id="UP000054851"/>
    </source>
</evidence>
<dbReference type="Gene3D" id="3.40.190.10">
    <property type="entry name" value="Periplasmic binding protein-like II"/>
    <property type="match status" value="2"/>
</dbReference>
<dbReference type="AlphaFoldDB" id="A0A158CVM4"/>
<dbReference type="InterPro" id="IPR000847">
    <property type="entry name" value="LysR_HTH_N"/>
</dbReference>
<dbReference type="PANTHER" id="PTHR30118:SF6">
    <property type="entry name" value="HTH-TYPE TRANSCRIPTIONAL REGULATOR LEUO"/>
    <property type="match status" value="1"/>
</dbReference>
<keyword evidence="3" id="KW-0238">DNA-binding</keyword>
<proteinExistence type="inferred from homology"/>
<dbReference type="Gene3D" id="1.10.10.10">
    <property type="entry name" value="Winged helix-like DNA-binding domain superfamily/Winged helix DNA-binding domain"/>
    <property type="match status" value="1"/>
</dbReference>
<dbReference type="PANTHER" id="PTHR30118">
    <property type="entry name" value="HTH-TYPE TRANSCRIPTIONAL REGULATOR LEUO-RELATED"/>
    <property type="match status" value="1"/>
</dbReference>
<dbReference type="SUPFAM" id="SSF46785">
    <property type="entry name" value="Winged helix' DNA-binding domain"/>
    <property type="match status" value="1"/>
</dbReference>
<keyword evidence="4" id="KW-0804">Transcription</keyword>
<dbReference type="InterPro" id="IPR050389">
    <property type="entry name" value="LysR-type_TF"/>
</dbReference>
<dbReference type="EMBL" id="FCOA02000029">
    <property type="protein sequence ID" value="SAK86405.1"/>
    <property type="molecule type" value="Genomic_DNA"/>
</dbReference>
<organism evidence="6 7">
    <name type="scientific">Caballeronia hypogeia</name>
    <dbReference type="NCBI Taxonomy" id="1777140"/>
    <lineage>
        <taxon>Bacteria</taxon>
        <taxon>Pseudomonadati</taxon>
        <taxon>Pseudomonadota</taxon>
        <taxon>Betaproteobacteria</taxon>
        <taxon>Burkholderiales</taxon>
        <taxon>Burkholderiaceae</taxon>
        <taxon>Caballeronia</taxon>
    </lineage>
</organism>
<keyword evidence="2" id="KW-0805">Transcription regulation</keyword>
<accession>A0A158CVM4</accession>
<dbReference type="GO" id="GO:0003677">
    <property type="term" value="F:DNA binding"/>
    <property type="evidence" value="ECO:0007669"/>
    <property type="project" value="UniProtKB-KW"/>
</dbReference>
<dbReference type="SUPFAM" id="SSF53850">
    <property type="entry name" value="Periplasmic binding protein-like II"/>
    <property type="match status" value="1"/>
</dbReference>
<dbReference type="CDD" id="cd08417">
    <property type="entry name" value="PBP2_Nitroaromatics_like"/>
    <property type="match status" value="1"/>
</dbReference>
<sequence length="337" mass="37030">MTSSSGPTSGALAPIIDPARMRLDLNLMRVFDVVMTERHVTRAAERLEMTQSSVSNALNRLRDLFKDQLFVKSARGVNPTPRAMTLWPSIHQSIADIYDTVLPAGFDAPHTAQRFRVSMGDLSASLLLPHLYRSMADLAPEASIFVIPHDPATAGPRLMRGEVDFIVSIEPPKTSVVQSMPLWSESYVVAARRGHPVVKGRVSLAQFCEAPQLAINLPGDDDYPSPIDDALTIRGLSRNVRMTVNQFSVATSILLDSDLIAALPARFAMTARAREQIDVCALPFTVPDIVLSLSWHQRSNSLPAHQWFKQRLLESATQLNVGADLMAAELGVKKSTR</sequence>
<dbReference type="GO" id="GO:0003700">
    <property type="term" value="F:DNA-binding transcription factor activity"/>
    <property type="evidence" value="ECO:0007669"/>
    <property type="project" value="InterPro"/>
</dbReference>
<evidence type="ECO:0000256" key="1">
    <source>
        <dbReference type="ARBA" id="ARBA00009437"/>
    </source>
</evidence>
<dbReference type="RefSeq" id="WP_198399127.1">
    <property type="nucleotide sequence ID" value="NZ_FCOA02000029.1"/>
</dbReference>
<feature type="domain" description="HTH lysR-type" evidence="5">
    <location>
        <begin position="23"/>
        <end position="80"/>
    </location>
</feature>
<dbReference type="InterPro" id="IPR036390">
    <property type="entry name" value="WH_DNA-bd_sf"/>
</dbReference>
<dbReference type="InterPro" id="IPR005119">
    <property type="entry name" value="LysR_subst-bd"/>
</dbReference>
<dbReference type="PRINTS" id="PR00039">
    <property type="entry name" value="HTHLYSR"/>
</dbReference>
<reference evidence="6" key="1">
    <citation type="submission" date="2016-01" db="EMBL/GenBank/DDBJ databases">
        <authorList>
            <person name="Peeters C."/>
        </authorList>
    </citation>
    <scope>NUCLEOTIDE SEQUENCE</scope>
    <source>
        <strain evidence="6">LMG 29322</strain>
    </source>
</reference>